<dbReference type="FunCoup" id="A0A1S3GJX6">
    <property type="interactions" value="18"/>
</dbReference>
<feature type="compositionally biased region" description="Basic and acidic residues" evidence="1">
    <location>
        <begin position="305"/>
        <end position="326"/>
    </location>
</feature>
<feature type="compositionally biased region" description="Polar residues" evidence="1">
    <location>
        <begin position="275"/>
        <end position="286"/>
    </location>
</feature>
<feature type="compositionally biased region" description="Polar residues" evidence="1">
    <location>
        <begin position="132"/>
        <end position="146"/>
    </location>
</feature>
<accession>A0A1S3GJX6</accession>
<feature type="compositionally biased region" description="Basic and acidic residues" evidence="1">
    <location>
        <begin position="393"/>
        <end position="412"/>
    </location>
</feature>
<reference evidence="4" key="1">
    <citation type="submission" date="2025-08" db="UniProtKB">
        <authorList>
            <consortium name="RefSeq"/>
        </authorList>
    </citation>
    <scope>IDENTIFICATION</scope>
    <source>
        <tissue evidence="4">Kidney</tissue>
    </source>
</reference>
<feature type="compositionally biased region" description="Basic and acidic residues" evidence="1">
    <location>
        <begin position="257"/>
        <end position="268"/>
    </location>
</feature>
<evidence type="ECO:0000313" key="4">
    <source>
        <dbReference type="RefSeq" id="XP_012889183.1"/>
    </source>
</evidence>
<feature type="compositionally biased region" description="Polar residues" evidence="1">
    <location>
        <begin position="216"/>
        <end position="226"/>
    </location>
</feature>
<evidence type="ECO:0000313" key="3">
    <source>
        <dbReference type="Proteomes" id="UP000081671"/>
    </source>
</evidence>
<feature type="region of interest" description="Disordered" evidence="1">
    <location>
        <begin position="1344"/>
        <end position="1413"/>
    </location>
</feature>
<dbReference type="PANTHER" id="PTHR33775:SF2">
    <property type="entry name" value="CARDIAC-ENRICHED FHL2-INTERACTING PROTEIN"/>
    <property type="match status" value="1"/>
</dbReference>
<feature type="compositionally biased region" description="Polar residues" evidence="1">
    <location>
        <begin position="1043"/>
        <end position="1054"/>
    </location>
</feature>
<keyword evidence="3" id="KW-1185">Reference proteome</keyword>
<proteinExistence type="predicted"/>
<feature type="compositionally biased region" description="Basic and acidic residues" evidence="1">
    <location>
        <begin position="148"/>
        <end position="159"/>
    </location>
</feature>
<feature type="compositionally biased region" description="Basic and acidic residues" evidence="1">
    <location>
        <begin position="1181"/>
        <end position="1205"/>
    </location>
</feature>
<sequence length="1413" mass="153357">MQGSKKGTDGFSDTSSIGSVLDDADREVSNLTDRAFRSLCISEDTSFHDSELALSPDSNRQGFGSFHQETVGHAHRKSGIWTQLPSQGTEHAGWAAAFQQLPKYAQGEERYPKTSPPPTPAQRRLEVPVSGLRSSTKPISKVSSLIKSFDRPESQHCDSRPPPSKPPALKNPPKFAPLPESGVNFCFDSAFLTVRRVPAEVSNPHQSGHQPGRNLGEQQSPKNSDMASPGSGSFLPAEDSATSSLESRFPSPPNKSIKSEPERSKEWAPRGTFLHSENSAFESWNAHQPKLQERKEVAESIPESKAPRHYEDKLLLKEPHAPDRKVSPCQVRPSCSQEETRTAPGSLCTSGSWGPRDPGAPVFPPEGKASGSQSEPQVKSSQPPWRKPKPSKGGKDPCQDTPEEKKQSHWRDLPPYSKHNPPGQFPDNEALDMSGDPHEHYSPPFNISKLLTPIIPTKHTLESSGPQPGHTSPSPPAQLNGYQEKEAGQHLPRDGYKSKAPSLLFNLKDVRKRVKSTYSPSPLLKGFDEKHRSKTDSKQEAIISNGVMLPNGLEESPPNEPSKESPADTPSTPHSGTQGDPSDSSAEIHRTLNSPPTGTHTPFCVNGEAVERNSEKEEAEGEAELGPAKANWHPDSKERHSRKHLSLKLCDREPETGQAAEKTKVKNGLSRSISQETEPEQKVGLLVPPLSQKFSPGPLSPEEEEVFYSDSQSDFMPSLQSKAKFSTSSSDQSFASFEDQQKTWFPESQWEDRKKDATAGDSQKDEKNVLEKDEPPSHGEGGMEKPTQGGVLGIEGAGLSTGRPRKATVEEGNLRGSWIQGKQDTALPHAKDTPPSPASAPNKHKLFPIKDNTLRATPVIKPIILPLLRTTACEESPSGGHREEELQRPGWGEEAGGPCAPPNQEMPSTPTSAMLQGTCLKHTVSESLEDPWQVHPGAKIETSEQAHKGNFPPEPLTGGGGHRMSPLDVTHALLSSDGKSRPTEGGTLPTPRHVPTIAFPQEDLEVQPLSTHWEGLQSQFLSPPRAGPAGRRQVPSEMVASPHPSSLGESSTCSPAASILWDDAFQIPSDLGLLPEEPPASSSSASQGPPRLTRREDLTHGLTWEADSSDPQLEGAAEDVRTLSPKGTLLEMAASSAGPSEKSEHPAHLGRTASKPPAVPPKTEKALRRAKKLASKRKKMDRVQKSGEAWEKSGEAWENLQEHRPTLPGDRPQARFPVVRALPPPIHRHSVSGGPEPMGRRSWGPQSLTPLPPYPATQKILQDPQSGEYFVFDLSLQVKIKTFYDPETGKYVKVSVPSSEGMSPEPPLQDRLAPSYLLYPGFRPVPVTALTPLRCSSQLSAPTFLRQGPHTRPQSVHGGGLQPALGLQGDPTPQAADLHPREPPQSPEEGTEASSLNIISTEDLEDFATEGIS</sequence>
<dbReference type="Pfam" id="PF15232">
    <property type="entry name" value="DUF4585"/>
    <property type="match status" value="1"/>
</dbReference>
<feature type="compositionally biased region" description="Acidic residues" evidence="1">
    <location>
        <begin position="1402"/>
        <end position="1413"/>
    </location>
</feature>
<feature type="compositionally biased region" description="Low complexity" evidence="1">
    <location>
        <begin position="718"/>
        <end position="736"/>
    </location>
</feature>
<feature type="compositionally biased region" description="Low complexity" evidence="1">
    <location>
        <begin position="1072"/>
        <end position="1090"/>
    </location>
</feature>
<feature type="compositionally biased region" description="Basic and acidic residues" evidence="1">
    <location>
        <begin position="750"/>
        <end position="783"/>
    </location>
</feature>
<name>A0A1S3GJX6_DIPOR</name>
<feature type="region of interest" description="Disordered" evidence="1">
    <location>
        <begin position="1"/>
        <end position="25"/>
    </location>
</feature>
<feature type="region of interest" description="Disordered" evidence="1">
    <location>
        <begin position="51"/>
        <end position="74"/>
    </location>
</feature>
<dbReference type="InterPro" id="IPR027838">
    <property type="entry name" value="DUF4585"/>
</dbReference>
<dbReference type="InParanoid" id="A0A1S3GJX6"/>
<feature type="region of interest" description="Disordered" evidence="1">
    <location>
        <begin position="927"/>
        <end position="995"/>
    </location>
</feature>
<protein>
    <submittedName>
        <fullName evidence="4">Uncharacterized protein C10orf71 homolog</fullName>
    </submittedName>
</protein>
<feature type="region of interest" description="Disordered" evidence="1">
    <location>
        <begin position="1017"/>
        <end position="1054"/>
    </location>
</feature>
<feature type="compositionally biased region" description="Polar residues" evidence="1">
    <location>
        <begin position="1"/>
        <end position="18"/>
    </location>
</feature>
<dbReference type="GO" id="GO:0070886">
    <property type="term" value="P:positive regulation of calcineurin-NFAT signaling cascade"/>
    <property type="evidence" value="ECO:0007669"/>
    <property type="project" value="TreeGrafter"/>
</dbReference>
<dbReference type="OrthoDB" id="8945866at2759"/>
<dbReference type="Proteomes" id="UP000081671">
    <property type="component" value="Unplaced"/>
</dbReference>
<dbReference type="RefSeq" id="XP_012889183.1">
    <property type="nucleotide sequence ID" value="XM_013033729.1"/>
</dbReference>
<dbReference type="STRING" id="10020.ENSDORP00000016236"/>
<organism evidence="3 4">
    <name type="scientific">Dipodomys ordii</name>
    <name type="common">Ord's kangaroo rat</name>
    <dbReference type="NCBI Taxonomy" id="10020"/>
    <lineage>
        <taxon>Eukaryota</taxon>
        <taxon>Metazoa</taxon>
        <taxon>Chordata</taxon>
        <taxon>Craniata</taxon>
        <taxon>Vertebrata</taxon>
        <taxon>Euteleostomi</taxon>
        <taxon>Mammalia</taxon>
        <taxon>Eutheria</taxon>
        <taxon>Euarchontoglires</taxon>
        <taxon>Glires</taxon>
        <taxon>Rodentia</taxon>
        <taxon>Castorimorpha</taxon>
        <taxon>Heteromyidae</taxon>
        <taxon>Dipodomyinae</taxon>
        <taxon>Dipodomys</taxon>
    </lineage>
</organism>
<feature type="compositionally biased region" description="Pro residues" evidence="1">
    <location>
        <begin position="160"/>
        <end position="176"/>
    </location>
</feature>
<feature type="region of interest" description="Disordered" evidence="1">
    <location>
        <begin position="873"/>
        <end position="913"/>
    </location>
</feature>
<feature type="region of interest" description="Disordered" evidence="1">
    <location>
        <begin position="1069"/>
        <end position="1258"/>
    </location>
</feature>
<evidence type="ECO:0000259" key="2">
    <source>
        <dbReference type="Pfam" id="PF15232"/>
    </source>
</evidence>
<dbReference type="GeneID" id="105998899"/>
<dbReference type="PANTHER" id="PTHR33775">
    <property type="entry name" value="CARDIAC-ENRICHED FHL2-INTERACTING PROTEIN-RELATED"/>
    <property type="match status" value="1"/>
</dbReference>
<dbReference type="GO" id="GO:0030018">
    <property type="term" value="C:Z disc"/>
    <property type="evidence" value="ECO:0007669"/>
    <property type="project" value="TreeGrafter"/>
</dbReference>
<feature type="compositionally biased region" description="Polar residues" evidence="1">
    <location>
        <begin position="568"/>
        <end position="600"/>
    </location>
</feature>
<feature type="domain" description="DUF4585" evidence="2">
    <location>
        <begin position="1253"/>
        <end position="1324"/>
    </location>
</feature>
<gene>
    <name evidence="4" type="primary">LOC105998899</name>
</gene>
<feature type="compositionally biased region" description="Polar residues" evidence="1">
    <location>
        <begin position="462"/>
        <end position="472"/>
    </location>
</feature>
<feature type="compositionally biased region" description="Basic and acidic residues" evidence="1">
    <location>
        <begin position="483"/>
        <end position="497"/>
    </location>
</feature>
<feature type="compositionally biased region" description="Polar residues" evidence="1">
    <location>
        <begin position="370"/>
        <end position="383"/>
    </location>
</feature>
<feature type="compositionally biased region" description="Basic and acidic residues" evidence="1">
    <location>
        <begin position="526"/>
        <end position="539"/>
    </location>
</feature>
<feature type="region of interest" description="Disordered" evidence="1">
    <location>
        <begin position="198"/>
        <end position="849"/>
    </location>
</feature>
<evidence type="ECO:0000256" key="1">
    <source>
        <dbReference type="SAM" id="MobiDB-lite"/>
    </source>
</evidence>
<dbReference type="InterPro" id="IPR052303">
    <property type="entry name" value="CEFIP"/>
</dbReference>
<dbReference type="KEGG" id="dord:105998899"/>
<feature type="region of interest" description="Disordered" evidence="1">
    <location>
        <begin position="103"/>
        <end position="177"/>
    </location>
</feature>
<feature type="compositionally biased region" description="Basic residues" evidence="1">
    <location>
        <begin position="1168"/>
        <end position="1180"/>
    </location>
</feature>